<proteinExistence type="predicted"/>
<accession>A0A166KFJ3</accession>
<evidence type="ECO:0000313" key="1">
    <source>
        <dbReference type="EMBL" id="KZP21857.1"/>
    </source>
</evidence>
<reference evidence="1 2" key="1">
    <citation type="journal article" date="2016" name="Mol. Biol. Evol.">
        <title>Comparative Genomics of Early-Diverging Mushroom-Forming Fungi Provides Insights into the Origins of Lignocellulose Decay Capabilities.</title>
        <authorList>
            <person name="Nagy L.G."/>
            <person name="Riley R."/>
            <person name="Tritt A."/>
            <person name="Adam C."/>
            <person name="Daum C."/>
            <person name="Floudas D."/>
            <person name="Sun H."/>
            <person name="Yadav J.S."/>
            <person name="Pangilinan J."/>
            <person name="Larsson K.H."/>
            <person name="Matsuura K."/>
            <person name="Barry K."/>
            <person name="Labutti K."/>
            <person name="Kuo R."/>
            <person name="Ohm R.A."/>
            <person name="Bhattacharya S.S."/>
            <person name="Shirouzu T."/>
            <person name="Yoshinaga Y."/>
            <person name="Martin F.M."/>
            <person name="Grigoriev I.V."/>
            <person name="Hibbett D.S."/>
        </authorList>
    </citation>
    <scope>NUCLEOTIDE SEQUENCE [LARGE SCALE GENOMIC DNA]</scope>
    <source>
        <strain evidence="1 2">CBS 109695</strain>
    </source>
</reference>
<sequence length="84" mass="9309">MEESNCRREGAYRERSSAIAWAQARLHWVYHLPRQLFLYEYTLPTHVSSATFEEGGAALCVCVGPSPAGAMGVLDIVGGYEFNI</sequence>
<evidence type="ECO:0000313" key="2">
    <source>
        <dbReference type="Proteomes" id="UP000076532"/>
    </source>
</evidence>
<organism evidence="1 2">
    <name type="scientific">Athelia psychrophila</name>
    <dbReference type="NCBI Taxonomy" id="1759441"/>
    <lineage>
        <taxon>Eukaryota</taxon>
        <taxon>Fungi</taxon>
        <taxon>Dikarya</taxon>
        <taxon>Basidiomycota</taxon>
        <taxon>Agaricomycotina</taxon>
        <taxon>Agaricomycetes</taxon>
        <taxon>Agaricomycetidae</taxon>
        <taxon>Atheliales</taxon>
        <taxon>Atheliaceae</taxon>
        <taxon>Athelia</taxon>
    </lineage>
</organism>
<protein>
    <submittedName>
        <fullName evidence="1">Uncharacterized protein</fullName>
    </submittedName>
</protein>
<dbReference type="AlphaFoldDB" id="A0A166KFJ3"/>
<name>A0A166KFJ3_9AGAM</name>
<keyword evidence="2" id="KW-1185">Reference proteome</keyword>
<dbReference type="Proteomes" id="UP000076532">
    <property type="component" value="Unassembled WGS sequence"/>
</dbReference>
<dbReference type="EMBL" id="KV417544">
    <property type="protein sequence ID" value="KZP21857.1"/>
    <property type="molecule type" value="Genomic_DNA"/>
</dbReference>
<gene>
    <name evidence="1" type="ORF">FIBSPDRAFT_498060</name>
</gene>